<reference evidence="2" key="1">
    <citation type="submission" date="2020-05" db="EMBL/GenBank/DDBJ databases">
        <authorList>
            <person name="Chiriac C."/>
            <person name="Salcher M."/>
            <person name="Ghai R."/>
            <person name="Kavagutti S V."/>
        </authorList>
    </citation>
    <scope>NUCLEOTIDE SEQUENCE</scope>
</reference>
<feature type="transmembrane region" description="Helical" evidence="1">
    <location>
        <begin position="32"/>
        <end position="51"/>
    </location>
</feature>
<accession>A0A6J6J2Q1</accession>
<name>A0A6J6J2Q1_9ZZZZ</name>
<feature type="transmembrane region" description="Helical" evidence="1">
    <location>
        <begin position="63"/>
        <end position="83"/>
    </location>
</feature>
<sequence length="85" mass="9027">MTKHWGQIISIWLIVAALAVWAVSSQSPATAPAWFGTILAGSVALVSLYHLFRAKPEGIVRKLVYVGGGSYLILAIATAYVLLAS</sequence>
<keyword evidence="1" id="KW-0472">Membrane</keyword>
<evidence type="ECO:0000313" key="2">
    <source>
        <dbReference type="EMBL" id="CAB4630783.1"/>
    </source>
</evidence>
<dbReference type="AlphaFoldDB" id="A0A6J6J2Q1"/>
<organism evidence="2">
    <name type="scientific">freshwater metagenome</name>
    <dbReference type="NCBI Taxonomy" id="449393"/>
    <lineage>
        <taxon>unclassified sequences</taxon>
        <taxon>metagenomes</taxon>
        <taxon>ecological metagenomes</taxon>
    </lineage>
</organism>
<dbReference type="EMBL" id="CAEZVM010000015">
    <property type="protein sequence ID" value="CAB4630783.1"/>
    <property type="molecule type" value="Genomic_DNA"/>
</dbReference>
<keyword evidence="1" id="KW-0812">Transmembrane</keyword>
<gene>
    <name evidence="2" type="ORF">UFOPK2032_00583</name>
</gene>
<proteinExistence type="predicted"/>
<evidence type="ECO:0000256" key="1">
    <source>
        <dbReference type="SAM" id="Phobius"/>
    </source>
</evidence>
<protein>
    <submittedName>
        <fullName evidence="2">Unannotated protein</fullName>
    </submittedName>
</protein>
<keyword evidence="1" id="KW-1133">Transmembrane helix</keyword>